<sequence length="287" mass="32653">MAESDNYPLGRDIFHSGRLDAQNLLWRLHTGYILHPRIPVTDDMRIAELGTGTKIWLFEATKYLQPSTQLYGFDISDEQFPLKEQCLPNLRFDIMDSFVDPPAALVGRNFRDRDSGTILRHVMQLLKPGGFVQWEEVDITHQVVLGEKAKQFEAGMNKVFGQVSLDYSWVPNLPKRVKQIGFRLIEFQRQQFQNNLMNICTNTHLLALHEILQGLRQSCPSGGILEHEIALHHLLSAERKSITYNWSPTVLLGQTPPKNKSSSASHAKEKTISHRMPEGTLVSLTGE</sequence>
<feature type="compositionally biased region" description="Basic and acidic residues" evidence="1">
    <location>
        <begin position="266"/>
        <end position="277"/>
    </location>
</feature>
<dbReference type="RefSeq" id="XP_031929648.1">
    <property type="nucleotide sequence ID" value="XM_032070119.1"/>
</dbReference>
<feature type="region of interest" description="Disordered" evidence="1">
    <location>
        <begin position="255"/>
        <end position="287"/>
    </location>
</feature>
<dbReference type="GeneID" id="43654565"/>
<feature type="compositionally biased region" description="Polar residues" evidence="1">
    <location>
        <begin position="256"/>
        <end position="265"/>
    </location>
</feature>
<evidence type="ECO:0000256" key="1">
    <source>
        <dbReference type="SAM" id="MobiDB-lite"/>
    </source>
</evidence>
<evidence type="ECO:0000313" key="3">
    <source>
        <dbReference type="Proteomes" id="UP000326268"/>
    </source>
</evidence>
<dbReference type="Proteomes" id="UP000326268">
    <property type="component" value="Unassembled WGS sequence"/>
</dbReference>
<dbReference type="InterPro" id="IPR029063">
    <property type="entry name" value="SAM-dependent_MTases_sf"/>
</dbReference>
<name>A0A5N7A9L7_9EURO</name>
<protein>
    <recommendedName>
        <fullName evidence="4">S-adenosyl-L-methionine-dependent methyltransferase</fullName>
    </recommendedName>
</protein>
<gene>
    <name evidence="2" type="ORF">BDV27DRAFT_143551</name>
</gene>
<dbReference type="OrthoDB" id="417697at2759"/>
<evidence type="ECO:0000313" key="2">
    <source>
        <dbReference type="EMBL" id="KAE8366567.1"/>
    </source>
</evidence>
<evidence type="ECO:0008006" key="4">
    <source>
        <dbReference type="Google" id="ProtNLM"/>
    </source>
</evidence>
<keyword evidence="3" id="KW-1185">Reference proteome</keyword>
<dbReference type="AlphaFoldDB" id="A0A5N7A9L7"/>
<proteinExistence type="predicted"/>
<organism evidence="2 3">
    <name type="scientific">Aspergillus caelatus</name>
    <dbReference type="NCBI Taxonomy" id="61420"/>
    <lineage>
        <taxon>Eukaryota</taxon>
        <taxon>Fungi</taxon>
        <taxon>Dikarya</taxon>
        <taxon>Ascomycota</taxon>
        <taxon>Pezizomycotina</taxon>
        <taxon>Eurotiomycetes</taxon>
        <taxon>Eurotiomycetidae</taxon>
        <taxon>Eurotiales</taxon>
        <taxon>Aspergillaceae</taxon>
        <taxon>Aspergillus</taxon>
        <taxon>Aspergillus subgen. Circumdati</taxon>
    </lineage>
</organism>
<dbReference type="EMBL" id="ML737611">
    <property type="protein sequence ID" value="KAE8366567.1"/>
    <property type="molecule type" value="Genomic_DNA"/>
</dbReference>
<accession>A0A5N7A9L7</accession>
<reference evidence="2 3" key="1">
    <citation type="submission" date="2019-04" db="EMBL/GenBank/DDBJ databases">
        <title>Friends and foes A comparative genomics studyof 23 Aspergillus species from section Flavi.</title>
        <authorList>
            <consortium name="DOE Joint Genome Institute"/>
            <person name="Kjaerbolling I."/>
            <person name="Vesth T."/>
            <person name="Frisvad J.C."/>
            <person name="Nybo J.L."/>
            <person name="Theobald S."/>
            <person name="Kildgaard S."/>
            <person name="Isbrandt T."/>
            <person name="Kuo A."/>
            <person name="Sato A."/>
            <person name="Lyhne E.K."/>
            <person name="Kogle M.E."/>
            <person name="Wiebenga A."/>
            <person name="Kun R.S."/>
            <person name="Lubbers R.J."/>
            <person name="Makela M.R."/>
            <person name="Barry K."/>
            <person name="Chovatia M."/>
            <person name="Clum A."/>
            <person name="Daum C."/>
            <person name="Haridas S."/>
            <person name="He G."/>
            <person name="LaButti K."/>
            <person name="Lipzen A."/>
            <person name="Mondo S."/>
            <person name="Riley R."/>
            <person name="Salamov A."/>
            <person name="Simmons B.A."/>
            <person name="Magnuson J.K."/>
            <person name="Henrissat B."/>
            <person name="Mortensen U.H."/>
            <person name="Larsen T.O."/>
            <person name="Devries R.P."/>
            <person name="Grigoriev I.V."/>
            <person name="Machida M."/>
            <person name="Baker S.E."/>
            <person name="Andersen M.R."/>
        </authorList>
    </citation>
    <scope>NUCLEOTIDE SEQUENCE [LARGE SCALE GENOMIC DNA]</scope>
    <source>
        <strain evidence="2 3">CBS 763.97</strain>
    </source>
</reference>
<dbReference type="Gene3D" id="3.40.50.150">
    <property type="entry name" value="Vaccinia Virus protein VP39"/>
    <property type="match status" value="1"/>
</dbReference>
<dbReference type="SUPFAM" id="SSF53335">
    <property type="entry name" value="S-adenosyl-L-methionine-dependent methyltransferases"/>
    <property type="match status" value="1"/>
</dbReference>